<dbReference type="GO" id="GO:0000270">
    <property type="term" value="P:peptidoglycan metabolic process"/>
    <property type="evidence" value="ECO:0007669"/>
    <property type="project" value="TreeGrafter"/>
</dbReference>
<dbReference type="Gene3D" id="3.40.50.620">
    <property type="entry name" value="HUPs"/>
    <property type="match status" value="1"/>
</dbReference>
<reference evidence="2 3" key="1">
    <citation type="submission" date="2017-09" db="EMBL/GenBank/DDBJ databases">
        <title>Depth-based differentiation of microbial function through sediment-hosted aquifers and enrichment of novel symbionts in the deep terrestrial subsurface.</title>
        <authorList>
            <person name="Probst A.J."/>
            <person name="Ladd B."/>
            <person name="Jarett J.K."/>
            <person name="Geller-Mcgrath D.E."/>
            <person name="Sieber C.M."/>
            <person name="Emerson J.B."/>
            <person name="Anantharaman K."/>
            <person name="Thomas B.C."/>
            <person name="Malmstrom R."/>
            <person name="Stieglmeier M."/>
            <person name="Klingl A."/>
            <person name="Woyke T."/>
            <person name="Ryan C.M."/>
            <person name="Banfield J.F."/>
        </authorList>
    </citation>
    <scope>NUCLEOTIDE SEQUENCE [LARGE SCALE GENOMIC DNA]</scope>
    <source>
        <strain evidence="2">CG_4_10_14_3_um_filter_34_13</strain>
    </source>
</reference>
<feature type="domain" description="DUF218" evidence="1">
    <location>
        <begin position="50"/>
        <end position="191"/>
    </location>
</feature>
<sequence length="222" mass="25891">MRMKRYNKFTGKKILSVLVILLAFFILLGIFIVPNLGQWLVVNDEVKESDIIVVLMGSVYDRILEAVDLYDEGYSDRIVLINSYITAKDISINRGIKVYGNTLLSKMAAIDLGIPEEEVLILEGNSRSTQDEALTIREYIRNNREIESIILVTSKYHSRRAKQIFKKALSVLDQEIDIYSSPSKYDPSKVNQWWKDREDIEWVVLEYLKLANFYFYEQFLLD</sequence>
<gene>
    <name evidence="2" type="ORF">COZ07_04495</name>
</gene>
<protein>
    <recommendedName>
        <fullName evidence="1">DUF218 domain-containing protein</fullName>
    </recommendedName>
</protein>
<comment type="caution">
    <text evidence="2">The sequence shown here is derived from an EMBL/GenBank/DDBJ whole genome shotgun (WGS) entry which is preliminary data.</text>
</comment>
<dbReference type="Proteomes" id="UP000230646">
    <property type="component" value="Unassembled WGS sequence"/>
</dbReference>
<evidence type="ECO:0000313" key="3">
    <source>
        <dbReference type="Proteomes" id="UP000230646"/>
    </source>
</evidence>
<name>A0A2M7PRH1_9BACT</name>
<dbReference type="InterPro" id="IPR051599">
    <property type="entry name" value="Cell_Envelope_Assoc"/>
</dbReference>
<evidence type="ECO:0000259" key="1">
    <source>
        <dbReference type="Pfam" id="PF02698"/>
    </source>
</evidence>
<dbReference type="GO" id="GO:0005886">
    <property type="term" value="C:plasma membrane"/>
    <property type="evidence" value="ECO:0007669"/>
    <property type="project" value="TreeGrafter"/>
</dbReference>
<dbReference type="PANTHER" id="PTHR30336:SF4">
    <property type="entry name" value="ENVELOPE BIOGENESIS FACTOR ELYC"/>
    <property type="match status" value="1"/>
</dbReference>
<dbReference type="AlphaFoldDB" id="A0A2M7PRH1"/>
<dbReference type="PANTHER" id="PTHR30336">
    <property type="entry name" value="INNER MEMBRANE PROTEIN, PROBABLE PERMEASE"/>
    <property type="match status" value="1"/>
</dbReference>
<evidence type="ECO:0000313" key="2">
    <source>
        <dbReference type="EMBL" id="PIY32786.1"/>
    </source>
</evidence>
<organism evidence="2 3">
    <name type="scientific">Candidatus Infernicultor aquiphilus</name>
    <dbReference type="NCBI Taxonomy" id="1805029"/>
    <lineage>
        <taxon>Bacteria</taxon>
        <taxon>Pseudomonadati</taxon>
        <taxon>Atribacterota</taxon>
        <taxon>Candidatus Phoenicimicrobiia</taxon>
        <taxon>Candidatus Pheonicimicrobiales</taxon>
        <taxon>Candidatus Phoenicimicrobiaceae</taxon>
        <taxon>Candidatus Infernicultor</taxon>
    </lineage>
</organism>
<dbReference type="CDD" id="cd06259">
    <property type="entry name" value="YdcF-like"/>
    <property type="match status" value="1"/>
</dbReference>
<dbReference type="Pfam" id="PF02698">
    <property type="entry name" value="DUF218"/>
    <property type="match status" value="1"/>
</dbReference>
<dbReference type="InterPro" id="IPR003848">
    <property type="entry name" value="DUF218"/>
</dbReference>
<dbReference type="EMBL" id="PFKO01000166">
    <property type="protein sequence ID" value="PIY32786.1"/>
    <property type="molecule type" value="Genomic_DNA"/>
</dbReference>
<dbReference type="InterPro" id="IPR014729">
    <property type="entry name" value="Rossmann-like_a/b/a_fold"/>
</dbReference>
<dbReference type="GO" id="GO:0043164">
    <property type="term" value="P:Gram-negative-bacterium-type cell wall biogenesis"/>
    <property type="evidence" value="ECO:0007669"/>
    <property type="project" value="TreeGrafter"/>
</dbReference>
<accession>A0A2M7PRH1</accession>
<proteinExistence type="predicted"/>